<organism evidence="7 8">
    <name type="scientific">Hyphococcus flavus</name>
    <dbReference type="NCBI Taxonomy" id="1866326"/>
    <lineage>
        <taxon>Bacteria</taxon>
        <taxon>Pseudomonadati</taxon>
        <taxon>Pseudomonadota</taxon>
        <taxon>Alphaproteobacteria</taxon>
        <taxon>Parvularculales</taxon>
        <taxon>Parvularculaceae</taxon>
        <taxon>Hyphococcus</taxon>
    </lineage>
</organism>
<evidence type="ECO:0000259" key="6">
    <source>
        <dbReference type="Pfam" id="PF03544"/>
    </source>
</evidence>
<evidence type="ECO:0000256" key="5">
    <source>
        <dbReference type="SAM" id="SignalP"/>
    </source>
</evidence>
<proteinExistence type="predicted"/>
<keyword evidence="3" id="KW-1133">Transmembrane helix</keyword>
<gene>
    <name evidence="7" type="ORF">PUV54_01315</name>
</gene>
<sequence>MRLLISLLAFAVFAGTIFASESRAEVVVYDPPIASGVERAGQCPKRYRYVDENYSGVPKLVYRCAPRYPERCMRRAQQVEAVELLFDVDSDGKPHNVRITRTTNECLNKAAATAVLKWRYEKTVDGATGLLETITMQLAS</sequence>
<dbReference type="KEGG" id="hfl:PUV54_01315"/>
<dbReference type="InterPro" id="IPR037682">
    <property type="entry name" value="TonB_C"/>
</dbReference>
<keyword evidence="2" id="KW-0812">Transmembrane</keyword>
<name>A0AAF0CBU0_9PROT</name>
<accession>A0AAF0CBU0</accession>
<evidence type="ECO:0000313" key="7">
    <source>
        <dbReference type="EMBL" id="WDI31825.1"/>
    </source>
</evidence>
<reference evidence="7" key="1">
    <citation type="submission" date="2023-02" db="EMBL/GenBank/DDBJ databases">
        <title>Genome sequence of Hyphococcus flavus.</title>
        <authorList>
            <person name="Rong J.-C."/>
            <person name="Zhao Q."/>
            <person name="Yi M."/>
            <person name="Wu J.-Y."/>
        </authorList>
    </citation>
    <scope>NUCLEOTIDE SEQUENCE</scope>
    <source>
        <strain evidence="7">MCCC 1K03223</strain>
    </source>
</reference>
<feature type="signal peptide" evidence="5">
    <location>
        <begin position="1"/>
        <end position="19"/>
    </location>
</feature>
<protein>
    <submittedName>
        <fullName evidence="7">TonB family protein</fullName>
    </submittedName>
</protein>
<dbReference type="InterPro" id="IPR006260">
    <property type="entry name" value="TonB/TolA_C"/>
</dbReference>
<feature type="chain" id="PRO_5042106898" evidence="5">
    <location>
        <begin position="20"/>
        <end position="140"/>
    </location>
</feature>
<dbReference type="AlphaFoldDB" id="A0AAF0CBU0"/>
<evidence type="ECO:0000256" key="4">
    <source>
        <dbReference type="ARBA" id="ARBA00023136"/>
    </source>
</evidence>
<dbReference type="EMBL" id="CP118166">
    <property type="protein sequence ID" value="WDI31825.1"/>
    <property type="molecule type" value="Genomic_DNA"/>
</dbReference>
<dbReference type="Gene3D" id="3.30.2420.10">
    <property type="entry name" value="TonB"/>
    <property type="match status" value="1"/>
</dbReference>
<dbReference type="NCBIfam" id="TIGR01352">
    <property type="entry name" value="tonB_Cterm"/>
    <property type="match status" value="1"/>
</dbReference>
<keyword evidence="8" id="KW-1185">Reference proteome</keyword>
<evidence type="ECO:0000256" key="1">
    <source>
        <dbReference type="ARBA" id="ARBA00004167"/>
    </source>
</evidence>
<dbReference type="SUPFAM" id="SSF74653">
    <property type="entry name" value="TolA/TonB C-terminal domain"/>
    <property type="match status" value="1"/>
</dbReference>
<keyword evidence="4" id="KW-0472">Membrane</keyword>
<dbReference type="Proteomes" id="UP001214043">
    <property type="component" value="Chromosome"/>
</dbReference>
<dbReference type="Pfam" id="PF03544">
    <property type="entry name" value="TonB_C"/>
    <property type="match status" value="1"/>
</dbReference>
<evidence type="ECO:0000256" key="2">
    <source>
        <dbReference type="ARBA" id="ARBA00022692"/>
    </source>
</evidence>
<evidence type="ECO:0000313" key="8">
    <source>
        <dbReference type="Proteomes" id="UP001214043"/>
    </source>
</evidence>
<dbReference type="GO" id="GO:0055085">
    <property type="term" value="P:transmembrane transport"/>
    <property type="evidence" value="ECO:0007669"/>
    <property type="project" value="InterPro"/>
</dbReference>
<dbReference type="GO" id="GO:0016020">
    <property type="term" value="C:membrane"/>
    <property type="evidence" value="ECO:0007669"/>
    <property type="project" value="UniProtKB-SubCell"/>
</dbReference>
<keyword evidence="5" id="KW-0732">Signal</keyword>
<feature type="domain" description="TonB C-terminal" evidence="6">
    <location>
        <begin position="66"/>
        <end position="125"/>
    </location>
</feature>
<comment type="subcellular location">
    <subcellularLocation>
        <location evidence="1">Membrane</location>
        <topology evidence="1">Single-pass membrane protein</topology>
    </subcellularLocation>
</comment>
<evidence type="ECO:0000256" key="3">
    <source>
        <dbReference type="ARBA" id="ARBA00022989"/>
    </source>
</evidence>
<dbReference type="RefSeq" id="WP_274493712.1">
    <property type="nucleotide sequence ID" value="NZ_CP118166.1"/>
</dbReference>